<proteinExistence type="predicted"/>
<keyword evidence="1" id="KW-0472">Membrane</keyword>
<organism evidence="2">
    <name type="scientific">Rhizophora mucronata</name>
    <name type="common">Asiatic mangrove</name>
    <dbReference type="NCBI Taxonomy" id="61149"/>
    <lineage>
        <taxon>Eukaryota</taxon>
        <taxon>Viridiplantae</taxon>
        <taxon>Streptophyta</taxon>
        <taxon>Embryophyta</taxon>
        <taxon>Tracheophyta</taxon>
        <taxon>Spermatophyta</taxon>
        <taxon>Magnoliopsida</taxon>
        <taxon>eudicotyledons</taxon>
        <taxon>Gunneridae</taxon>
        <taxon>Pentapetalae</taxon>
        <taxon>rosids</taxon>
        <taxon>fabids</taxon>
        <taxon>Malpighiales</taxon>
        <taxon>Rhizophoraceae</taxon>
        <taxon>Rhizophora</taxon>
    </lineage>
</organism>
<reference evidence="2" key="1">
    <citation type="submission" date="2018-02" db="EMBL/GenBank/DDBJ databases">
        <title>Rhizophora mucronata_Transcriptome.</title>
        <authorList>
            <person name="Meera S.P."/>
            <person name="Sreeshan A."/>
            <person name="Augustine A."/>
        </authorList>
    </citation>
    <scope>NUCLEOTIDE SEQUENCE</scope>
    <source>
        <tissue evidence="2">Leaf</tissue>
    </source>
</reference>
<accession>A0A2P2NF19</accession>
<keyword evidence="1" id="KW-0812">Transmembrane</keyword>
<sequence length="60" mass="7309">MFSPRQFLLDVLFPPPQQATVVAHLGIRLIFPFFTFFFFYLRKFVWHCSYNLQMDKVSFK</sequence>
<feature type="transmembrane region" description="Helical" evidence="1">
    <location>
        <begin position="20"/>
        <end position="41"/>
    </location>
</feature>
<protein>
    <submittedName>
        <fullName evidence="2">Uncharacterized protein</fullName>
    </submittedName>
</protein>
<dbReference type="AlphaFoldDB" id="A0A2P2NF19"/>
<evidence type="ECO:0000313" key="2">
    <source>
        <dbReference type="EMBL" id="MBX41061.1"/>
    </source>
</evidence>
<dbReference type="EMBL" id="GGEC01060577">
    <property type="protein sequence ID" value="MBX41061.1"/>
    <property type="molecule type" value="Transcribed_RNA"/>
</dbReference>
<evidence type="ECO:0000256" key="1">
    <source>
        <dbReference type="SAM" id="Phobius"/>
    </source>
</evidence>
<keyword evidence="1" id="KW-1133">Transmembrane helix</keyword>
<name>A0A2P2NF19_RHIMU</name>